<dbReference type="EMBL" id="FNDN01000015">
    <property type="protein sequence ID" value="SDJ03506.1"/>
    <property type="molecule type" value="Genomic_DNA"/>
</dbReference>
<feature type="domain" description="RNA polymerase sigma-70 region 2" evidence="6">
    <location>
        <begin position="30"/>
        <end position="96"/>
    </location>
</feature>
<protein>
    <submittedName>
        <fullName evidence="8">RNA polymerase sigma-70 factor, ECF subfamily</fullName>
    </submittedName>
</protein>
<dbReference type="PANTHER" id="PTHR43133:SF66">
    <property type="entry name" value="ECF RNA POLYMERASE SIGMA FACTOR SIGK"/>
    <property type="match status" value="1"/>
</dbReference>
<dbReference type="SUPFAM" id="SSF88659">
    <property type="entry name" value="Sigma3 and sigma4 domains of RNA polymerase sigma factors"/>
    <property type="match status" value="1"/>
</dbReference>
<dbReference type="InterPro" id="IPR013325">
    <property type="entry name" value="RNA_pol_sigma_r2"/>
</dbReference>
<dbReference type="InterPro" id="IPR013324">
    <property type="entry name" value="RNA_pol_sigma_r3/r4-like"/>
</dbReference>
<sequence length="190" mass="21280">MTVLDGENAALTTLLARIAAGERQAFGDFYSRTSSRVYGMVVRVLRDPGYSEETTQEVYLQVWRSAGSFDPNRGSALSWLITLAHRRAIDRVRSEQSAADRESVYGSTTRSTDFDTVAEEVVRRTEDDLVTDCLESLTDIQRTSVVLAYYRGLTYREVAQQLSVSLPTIKSRIRDGLIRLGRCLGVGRDD</sequence>
<dbReference type="PANTHER" id="PTHR43133">
    <property type="entry name" value="RNA POLYMERASE ECF-TYPE SIGMA FACTO"/>
    <property type="match status" value="1"/>
</dbReference>
<dbReference type="GO" id="GO:0003677">
    <property type="term" value="F:DNA binding"/>
    <property type="evidence" value="ECO:0007669"/>
    <property type="project" value="UniProtKB-KW"/>
</dbReference>
<evidence type="ECO:0000256" key="1">
    <source>
        <dbReference type="ARBA" id="ARBA00010641"/>
    </source>
</evidence>
<dbReference type="SUPFAM" id="SSF88946">
    <property type="entry name" value="Sigma2 domain of RNA polymerase sigma factors"/>
    <property type="match status" value="1"/>
</dbReference>
<dbReference type="NCBIfam" id="NF007228">
    <property type="entry name" value="PRK09646.1"/>
    <property type="match status" value="1"/>
</dbReference>
<dbReference type="Proteomes" id="UP000183263">
    <property type="component" value="Unassembled WGS sequence"/>
</dbReference>
<proteinExistence type="inferred from homology"/>
<comment type="similarity">
    <text evidence="1">Belongs to the sigma-70 factor family. ECF subfamily.</text>
</comment>
<keyword evidence="5" id="KW-0804">Transcription</keyword>
<evidence type="ECO:0000256" key="3">
    <source>
        <dbReference type="ARBA" id="ARBA00023082"/>
    </source>
</evidence>
<dbReference type="Pfam" id="PF04542">
    <property type="entry name" value="Sigma70_r2"/>
    <property type="match status" value="1"/>
</dbReference>
<dbReference type="GO" id="GO:0016987">
    <property type="term" value="F:sigma factor activity"/>
    <property type="evidence" value="ECO:0007669"/>
    <property type="project" value="UniProtKB-KW"/>
</dbReference>
<keyword evidence="3" id="KW-0731">Sigma factor</keyword>
<gene>
    <name evidence="8" type="ORF">SAMN05444695_11515</name>
</gene>
<evidence type="ECO:0000259" key="7">
    <source>
        <dbReference type="Pfam" id="PF04545"/>
    </source>
</evidence>
<dbReference type="InterPro" id="IPR014284">
    <property type="entry name" value="RNA_pol_sigma-70_dom"/>
</dbReference>
<organism evidence="8 9">
    <name type="scientific">Rhodococcus triatomae</name>
    <dbReference type="NCBI Taxonomy" id="300028"/>
    <lineage>
        <taxon>Bacteria</taxon>
        <taxon>Bacillati</taxon>
        <taxon>Actinomycetota</taxon>
        <taxon>Actinomycetes</taxon>
        <taxon>Mycobacteriales</taxon>
        <taxon>Nocardiaceae</taxon>
        <taxon>Rhodococcus</taxon>
    </lineage>
</organism>
<accession>A0A1G8QFX5</accession>
<name>A0A1G8QFX5_9NOCA</name>
<dbReference type="InterPro" id="IPR007630">
    <property type="entry name" value="RNA_pol_sigma70_r4"/>
</dbReference>
<evidence type="ECO:0000259" key="6">
    <source>
        <dbReference type="Pfam" id="PF04542"/>
    </source>
</evidence>
<keyword evidence="2" id="KW-0805">Transcription regulation</keyword>
<dbReference type="Gene3D" id="1.10.1740.10">
    <property type="match status" value="1"/>
</dbReference>
<dbReference type="AlphaFoldDB" id="A0A1G8QFX5"/>
<evidence type="ECO:0000313" key="9">
    <source>
        <dbReference type="Proteomes" id="UP000183263"/>
    </source>
</evidence>
<evidence type="ECO:0000256" key="2">
    <source>
        <dbReference type="ARBA" id="ARBA00023015"/>
    </source>
</evidence>
<dbReference type="RefSeq" id="WP_072738840.1">
    <property type="nucleotide sequence ID" value="NZ_CP048813.1"/>
</dbReference>
<dbReference type="GO" id="GO:0006352">
    <property type="term" value="P:DNA-templated transcription initiation"/>
    <property type="evidence" value="ECO:0007669"/>
    <property type="project" value="InterPro"/>
</dbReference>
<dbReference type="InterPro" id="IPR036388">
    <property type="entry name" value="WH-like_DNA-bd_sf"/>
</dbReference>
<evidence type="ECO:0000313" key="8">
    <source>
        <dbReference type="EMBL" id="SDJ03506.1"/>
    </source>
</evidence>
<keyword evidence="4" id="KW-0238">DNA-binding</keyword>
<dbReference type="Pfam" id="PF04545">
    <property type="entry name" value="Sigma70_r4"/>
    <property type="match status" value="1"/>
</dbReference>
<feature type="domain" description="RNA polymerase sigma-70 region 4" evidence="7">
    <location>
        <begin position="133"/>
        <end position="180"/>
    </location>
</feature>
<dbReference type="InterPro" id="IPR039425">
    <property type="entry name" value="RNA_pol_sigma-70-like"/>
</dbReference>
<reference evidence="8 9" key="1">
    <citation type="submission" date="2016-10" db="EMBL/GenBank/DDBJ databases">
        <authorList>
            <person name="de Groot N.N."/>
        </authorList>
    </citation>
    <scope>NUCLEOTIDE SEQUENCE [LARGE SCALE GENOMIC DNA]</scope>
    <source>
        <strain evidence="8 9">DSM 44892</strain>
    </source>
</reference>
<evidence type="ECO:0000256" key="5">
    <source>
        <dbReference type="ARBA" id="ARBA00023163"/>
    </source>
</evidence>
<dbReference type="NCBIfam" id="TIGR02937">
    <property type="entry name" value="sigma70-ECF"/>
    <property type="match status" value="1"/>
</dbReference>
<evidence type="ECO:0000256" key="4">
    <source>
        <dbReference type="ARBA" id="ARBA00023125"/>
    </source>
</evidence>
<keyword evidence="9" id="KW-1185">Reference proteome</keyword>
<dbReference type="CDD" id="cd06171">
    <property type="entry name" value="Sigma70_r4"/>
    <property type="match status" value="1"/>
</dbReference>
<dbReference type="Gene3D" id="1.10.10.10">
    <property type="entry name" value="Winged helix-like DNA-binding domain superfamily/Winged helix DNA-binding domain"/>
    <property type="match status" value="1"/>
</dbReference>
<dbReference type="InterPro" id="IPR007627">
    <property type="entry name" value="RNA_pol_sigma70_r2"/>
</dbReference>